<gene>
    <name evidence="1" type="ORF">SAMN05421811_102476</name>
</gene>
<evidence type="ECO:0000313" key="2">
    <source>
        <dbReference type="Proteomes" id="UP000199361"/>
    </source>
</evidence>
<dbReference type="STRING" id="568860.SAMN05421811_102476"/>
<dbReference type="AlphaFoldDB" id="A0A1I0CWT7"/>
<name>A0A1I0CWT7_9ACTN</name>
<dbReference type="EMBL" id="FOHX01000002">
    <property type="protein sequence ID" value="SET23897.1"/>
    <property type="molecule type" value="Genomic_DNA"/>
</dbReference>
<accession>A0A1I0CWT7</accession>
<protein>
    <submittedName>
        <fullName evidence="1">Uncharacterized protein</fullName>
    </submittedName>
</protein>
<dbReference type="OrthoDB" id="9834322at2"/>
<organism evidence="1 2">
    <name type="scientific">Nonomuraea wenchangensis</name>
    <dbReference type="NCBI Taxonomy" id="568860"/>
    <lineage>
        <taxon>Bacteria</taxon>
        <taxon>Bacillati</taxon>
        <taxon>Actinomycetota</taxon>
        <taxon>Actinomycetes</taxon>
        <taxon>Streptosporangiales</taxon>
        <taxon>Streptosporangiaceae</taxon>
        <taxon>Nonomuraea</taxon>
    </lineage>
</organism>
<dbReference type="RefSeq" id="WP_091078202.1">
    <property type="nucleotide sequence ID" value="NZ_FOHX01000002.1"/>
</dbReference>
<evidence type="ECO:0000313" key="1">
    <source>
        <dbReference type="EMBL" id="SET23897.1"/>
    </source>
</evidence>
<keyword evidence="2" id="KW-1185">Reference proteome</keyword>
<sequence>MNEDLPLEELRDAVARITVERLLPELLALPDDRLRDVLGEALARRLPYEPALGTESRLFLAVRGPAPGRKTPAWRHPAVAAALPRLGARDGRGRLAYEGRCAACGTPLRADTALAACPVCGATDADLTVRPGSR</sequence>
<dbReference type="Proteomes" id="UP000199361">
    <property type="component" value="Unassembled WGS sequence"/>
</dbReference>
<reference evidence="1 2" key="1">
    <citation type="submission" date="2016-10" db="EMBL/GenBank/DDBJ databases">
        <authorList>
            <person name="de Groot N.N."/>
        </authorList>
    </citation>
    <scope>NUCLEOTIDE SEQUENCE [LARGE SCALE GENOMIC DNA]</scope>
    <source>
        <strain evidence="1 2">CGMCC 4.5598</strain>
    </source>
</reference>
<proteinExistence type="predicted"/>